<dbReference type="PIRSF" id="PIRSF001555">
    <property type="entry name" value="Asp_ammon_ligase"/>
    <property type="match status" value="1"/>
</dbReference>
<evidence type="ECO:0000259" key="7">
    <source>
        <dbReference type="PROSITE" id="PS50862"/>
    </source>
</evidence>
<dbReference type="InterPro" id="IPR006195">
    <property type="entry name" value="aa-tRNA-synth_II"/>
</dbReference>
<keyword evidence="9" id="KW-1185">Reference proteome</keyword>
<dbReference type="HAMAP" id="MF_00555">
    <property type="entry name" value="AsnA"/>
    <property type="match status" value="1"/>
</dbReference>
<keyword evidence="2 8" id="KW-0436">Ligase</keyword>
<keyword evidence="6" id="KW-0061">Asparagine biosynthesis</keyword>
<gene>
    <name evidence="8" type="primary">asnA</name>
    <name evidence="8" type="ORF">TNCT_397401</name>
</gene>
<evidence type="ECO:0000256" key="1">
    <source>
        <dbReference type="ARBA" id="ARBA00022490"/>
    </source>
</evidence>
<organism evidence="8 9">
    <name type="scientific">Trichonephila clavata</name>
    <name type="common">Joro spider</name>
    <name type="synonym">Nephila clavata</name>
    <dbReference type="NCBI Taxonomy" id="2740835"/>
    <lineage>
        <taxon>Eukaryota</taxon>
        <taxon>Metazoa</taxon>
        <taxon>Ecdysozoa</taxon>
        <taxon>Arthropoda</taxon>
        <taxon>Chelicerata</taxon>
        <taxon>Arachnida</taxon>
        <taxon>Araneae</taxon>
        <taxon>Araneomorphae</taxon>
        <taxon>Entelegynae</taxon>
        <taxon>Araneoidea</taxon>
        <taxon>Nephilidae</taxon>
        <taxon>Trichonephila</taxon>
    </lineage>
</organism>
<keyword evidence="4" id="KW-0547">Nucleotide-binding</keyword>
<sequence>MAYSSKLSVLETQRAIKMVKVKFEDELCKRLNLTCVSPPLFVETNSGLNDDLNGCEKPVTFELKSGITASVVHSLAKWKRMALRKYGFQVYNGLYTNMNAIRKDEDVGPLHSYYVDQWDWEKVIKEEDRNIPYLRSVVKSIYECLLETERHINEKFPVLRKKLPSQIVFISAQEMENEYPQLPPKEREKQYTKKYGAVFVSQVGKTLKSGEKHDGRAPDYDDWDLNGDILVHLDELDVSFELSSMGIRVSKDSLISQLTERGAIYRLDMSFHQALLRGELPFTIGGGIGQSRLCMFLLDKIHVGEVQASVWDEKTKADCANRNIVLL</sequence>
<dbReference type="GO" id="GO:0005829">
    <property type="term" value="C:cytosol"/>
    <property type="evidence" value="ECO:0007669"/>
    <property type="project" value="TreeGrafter"/>
</dbReference>
<dbReference type="PANTHER" id="PTHR30073">
    <property type="entry name" value="ASPARTATE--AMMONIA LIGASE"/>
    <property type="match status" value="1"/>
</dbReference>
<evidence type="ECO:0000256" key="2">
    <source>
        <dbReference type="ARBA" id="ARBA00022598"/>
    </source>
</evidence>
<dbReference type="EMBL" id="BMAO01032136">
    <property type="protein sequence ID" value="GFQ79952.1"/>
    <property type="molecule type" value="Genomic_DNA"/>
</dbReference>
<dbReference type="Gene3D" id="3.30.930.10">
    <property type="entry name" value="Bira Bifunctional Protein, Domain 2"/>
    <property type="match status" value="1"/>
</dbReference>
<dbReference type="InterPro" id="IPR045864">
    <property type="entry name" value="aa-tRNA-synth_II/BPL/LPL"/>
</dbReference>
<dbReference type="PROSITE" id="PS50862">
    <property type="entry name" value="AA_TRNA_LIGASE_II"/>
    <property type="match status" value="1"/>
</dbReference>
<feature type="domain" description="Aminoacyl-transfer RNA synthetases class-II family profile" evidence="7">
    <location>
        <begin position="94"/>
        <end position="299"/>
    </location>
</feature>
<dbReference type="OrthoDB" id="35878at2759"/>
<dbReference type="AlphaFoldDB" id="A0A8X6HRS6"/>
<reference evidence="8" key="1">
    <citation type="submission" date="2020-07" db="EMBL/GenBank/DDBJ databases">
        <title>Multicomponent nature underlies the extraordinary mechanical properties of spider dragline silk.</title>
        <authorList>
            <person name="Kono N."/>
            <person name="Nakamura H."/>
            <person name="Mori M."/>
            <person name="Yoshida Y."/>
            <person name="Ohtoshi R."/>
            <person name="Malay A.D."/>
            <person name="Moran D.A.P."/>
            <person name="Tomita M."/>
            <person name="Numata K."/>
            <person name="Arakawa K."/>
        </authorList>
    </citation>
    <scope>NUCLEOTIDE SEQUENCE</scope>
</reference>
<dbReference type="GO" id="GO:0004071">
    <property type="term" value="F:aspartate-ammonia ligase activity"/>
    <property type="evidence" value="ECO:0007669"/>
    <property type="project" value="InterPro"/>
</dbReference>
<accession>A0A8X6HRS6</accession>
<keyword evidence="5" id="KW-0067">ATP-binding</keyword>
<evidence type="ECO:0000256" key="4">
    <source>
        <dbReference type="ARBA" id="ARBA00022741"/>
    </source>
</evidence>
<dbReference type="GO" id="GO:0006529">
    <property type="term" value="P:asparagine biosynthetic process"/>
    <property type="evidence" value="ECO:0007669"/>
    <property type="project" value="UniProtKB-KW"/>
</dbReference>
<keyword evidence="3" id="KW-0028">Amino-acid biosynthesis</keyword>
<evidence type="ECO:0000313" key="9">
    <source>
        <dbReference type="Proteomes" id="UP000887116"/>
    </source>
</evidence>
<comment type="caution">
    <text evidence="8">The sequence shown here is derived from an EMBL/GenBank/DDBJ whole genome shotgun (WGS) entry which is preliminary data.</text>
</comment>
<evidence type="ECO:0000256" key="6">
    <source>
        <dbReference type="ARBA" id="ARBA00022888"/>
    </source>
</evidence>
<evidence type="ECO:0000256" key="3">
    <source>
        <dbReference type="ARBA" id="ARBA00022605"/>
    </source>
</evidence>
<keyword evidence="1" id="KW-0963">Cytoplasm</keyword>
<dbReference type="Pfam" id="PF03590">
    <property type="entry name" value="AsnA"/>
    <property type="match status" value="1"/>
</dbReference>
<evidence type="ECO:0000313" key="8">
    <source>
        <dbReference type="EMBL" id="GFQ79952.1"/>
    </source>
</evidence>
<protein>
    <submittedName>
        <fullName evidence="8">Aspartate--ammonia ligase</fullName>
    </submittedName>
</protein>
<dbReference type="GO" id="GO:0005524">
    <property type="term" value="F:ATP binding"/>
    <property type="evidence" value="ECO:0007669"/>
    <property type="project" value="UniProtKB-KW"/>
</dbReference>
<proteinExistence type="inferred from homology"/>
<dbReference type="SUPFAM" id="SSF55681">
    <property type="entry name" value="Class II aaRS and biotin synthetases"/>
    <property type="match status" value="1"/>
</dbReference>
<evidence type="ECO:0000256" key="5">
    <source>
        <dbReference type="ARBA" id="ARBA00022840"/>
    </source>
</evidence>
<name>A0A8X6HRS6_TRICU</name>
<dbReference type="Proteomes" id="UP000887116">
    <property type="component" value="Unassembled WGS sequence"/>
</dbReference>
<dbReference type="NCBIfam" id="TIGR00669">
    <property type="entry name" value="asnA"/>
    <property type="match status" value="1"/>
</dbReference>
<dbReference type="PANTHER" id="PTHR30073:SF5">
    <property type="entry name" value="ASPARTATE--AMMONIA LIGASE"/>
    <property type="match status" value="1"/>
</dbReference>
<dbReference type="InterPro" id="IPR004618">
    <property type="entry name" value="AsnA"/>
</dbReference>